<protein>
    <submittedName>
        <fullName evidence="1">Uncharacterized protein</fullName>
    </submittedName>
</protein>
<dbReference type="EMBL" id="BJJW01000002">
    <property type="protein sequence ID" value="GDZ83070.1"/>
    <property type="molecule type" value="Genomic_DNA"/>
</dbReference>
<gene>
    <name evidence="1" type="ORF">LCIT_03120</name>
</gene>
<evidence type="ECO:0000313" key="2">
    <source>
        <dbReference type="Proteomes" id="UP000323274"/>
    </source>
</evidence>
<dbReference type="RefSeq" id="WP_187764932.1">
    <property type="nucleotide sequence ID" value="NZ_BJJW01000002.1"/>
</dbReference>
<sequence>MRKTRLERSLQSETEDWLRQGKQLRDFFGVATVEINGKRYLASEETQRVLNKEVVNVR</sequence>
<comment type="caution">
    <text evidence="1">The sequence shown here is derived from an EMBL/GenBank/DDBJ whole genome shotgun (WGS) entry which is preliminary data.</text>
</comment>
<accession>A0A5A5TWV4</accession>
<proteinExistence type="predicted"/>
<organism evidence="1 2">
    <name type="scientific">Leuconostoc citreum</name>
    <dbReference type="NCBI Taxonomy" id="33964"/>
    <lineage>
        <taxon>Bacteria</taxon>
        <taxon>Bacillati</taxon>
        <taxon>Bacillota</taxon>
        <taxon>Bacilli</taxon>
        <taxon>Lactobacillales</taxon>
        <taxon>Lactobacillaceae</taxon>
        <taxon>Leuconostoc</taxon>
    </lineage>
</organism>
<dbReference type="Proteomes" id="UP000323274">
    <property type="component" value="Unassembled WGS sequence"/>
</dbReference>
<name>A0A5A5TWV4_LEUCI</name>
<reference evidence="1 2" key="1">
    <citation type="submission" date="2019-04" db="EMBL/GenBank/DDBJ databases">
        <title>A pseudo-fructophilic Leuconostoc citreum strain F192-5 isolated from peel of satsuma mandarin: the first report for isolation and characterization of strain-dependent fructophilic-like characteristics.</title>
        <authorList>
            <person name="Maeno S."/>
            <person name="Tanizawa Y."/>
            <person name="Kajikawa A."/>
            <person name="Kanesaki Y."/>
            <person name="Kubota E."/>
            <person name="Arita M."/>
            <person name="Leon D."/>
            <person name="Endo A."/>
        </authorList>
    </citation>
    <scope>NUCLEOTIDE SEQUENCE [LARGE SCALE GENOMIC DNA]</scope>
    <source>
        <strain evidence="1 2">F192-5</strain>
    </source>
</reference>
<evidence type="ECO:0000313" key="1">
    <source>
        <dbReference type="EMBL" id="GDZ83070.1"/>
    </source>
</evidence>
<dbReference type="AlphaFoldDB" id="A0A5A5TWV4"/>